<dbReference type="Pfam" id="PF11361">
    <property type="entry name" value="DUF3159"/>
    <property type="match status" value="1"/>
</dbReference>
<accession>A0ABW6TDD5</accession>
<feature type="transmembrane region" description="Helical" evidence="1">
    <location>
        <begin position="164"/>
        <end position="188"/>
    </location>
</feature>
<dbReference type="InterPro" id="IPR016566">
    <property type="entry name" value="UCP010219"/>
</dbReference>
<proteinExistence type="predicted"/>
<dbReference type="PIRSF" id="PIRSF010219">
    <property type="entry name" value="UCP010219"/>
    <property type="match status" value="1"/>
</dbReference>
<dbReference type="Proteomes" id="UP001602089">
    <property type="component" value="Unassembled WGS sequence"/>
</dbReference>
<dbReference type="EMBL" id="JBIATK010000003">
    <property type="protein sequence ID" value="MFF4023247.1"/>
    <property type="molecule type" value="Genomic_DNA"/>
</dbReference>
<feature type="transmembrane region" description="Helical" evidence="1">
    <location>
        <begin position="85"/>
        <end position="106"/>
    </location>
</feature>
<protein>
    <submittedName>
        <fullName evidence="2">DUF3159 domain-containing protein</fullName>
    </submittedName>
</protein>
<feature type="transmembrane region" description="Helical" evidence="1">
    <location>
        <begin position="134"/>
        <end position="152"/>
    </location>
</feature>
<reference evidence="2 3" key="1">
    <citation type="submission" date="2024-10" db="EMBL/GenBank/DDBJ databases">
        <title>The Natural Products Discovery Center: Release of the First 8490 Sequenced Strains for Exploring Actinobacteria Biosynthetic Diversity.</title>
        <authorList>
            <person name="Kalkreuter E."/>
            <person name="Kautsar S.A."/>
            <person name="Yang D."/>
            <person name="Bader C.D."/>
            <person name="Teijaro C.N."/>
            <person name="Fluegel L."/>
            <person name="Davis C.M."/>
            <person name="Simpson J.R."/>
            <person name="Lauterbach L."/>
            <person name="Steele A.D."/>
            <person name="Gui C."/>
            <person name="Meng S."/>
            <person name="Li G."/>
            <person name="Viehrig K."/>
            <person name="Ye F."/>
            <person name="Su P."/>
            <person name="Kiefer A.F."/>
            <person name="Nichols A."/>
            <person name="Cepeda A.J."/>
            <person name="Yan W."/>
            <person name="Fan B."/>
            <person name="Jiang Y."/>
            <person name="Adhikari A."/>
            <person name="Zheng C.-J."/>
            <person name="Schuster L."/>
            <person name="Cowan T.M."/>
            <person name="Smanski M.J."/>
            <person name="Chevrette M.G."/>
            <person name="De Carvalho L.P.S."/>
            <person name="Shen B."/>
        </authorList>
    </citation>
    <scope>NUCLEOTIDE SEQUENCE [LARGE SCALE GENOMIC DNA]</scope>
    <source>
        <strain evidence="2 3">NPDC001867</strain>
    </source>
</reference>
<comment type="caution">
    <text evidence="2">The sequence shown here is derived from an EMBL/GenBank/DDBJ whole genome shotgun (WGS) entry which is preliminary data.</text>
</comment>
<keyword evidence="1" id="KW-0472">Membrane</keyword>
<evidence type="ECO:0000313" key="2">
    <source>
        <dbReference type="EMBL" id="MFF4023247.1"/>
    </source>
</evidence>
<feature type="transmembrane region" description="Helical" evidence="1">
    <location>
        <begin position="31"/>
        <end position="54"/>
    </location>
</feature>
<keyword evidence="3" id="KW-1185">Reference proteome</keyword>
<evidence type="ECO:0000313" key="3">
    <source>
        <dbReference type="Proteomes" id="UP001602089"/>
    </source>
</evidence>
<keyword evidence="1" id="KW-1133">Transmembrane helix</keyword>
<feature type="transmembrane region" description="Helical" evidence="1">
    <location>
        <begin position="61"/>
        <end position="79"/>
    </location>
</feature>
<sequence length="201" mass="21861">MEQTLLEQLGGISGLIYSTLPVVVFVPANTLWGLTAAIWAALATAAGVLIWRLIRRSPIQPAISGFIGVAVCAFIAHRTGAAKGYFLFGIWASLVYAGVFLVSLLVRWPLAGVIWGVLNGHGHSWRSDRRAMRLYDLATVVWVIVFGARYLVQNHFYDTDSTGWLAAARIAMGWPLTAVALLVTVWAVRRAGHMPVSSATE</sequence>
<gene>
    <name evidence="2" type="ORF">ACFYY5_10410</name>
</gene>
<organism evidence="2 3">
    <name type="scientific">Nocardia elegans</name>
    <dbReference type="NCBI Taxonomy" id="300029"/>
    <lineage>
        <taxon>Bacteria</taxon>
        <taxon>Bacillati</taxon>
        <taxon>Actinomycetota</taxon>
        <taxon>Actinomycetes</taxon>
        <taxon>Mycobacteriales</taxon>
        <taxon>Nocardiaceae</taxon>
        <taxon>Nocardia</taxon>
    </lineage>
</organism>
<keyword evidence="1" id="KW-0812">Transmembrane</keyword>
<evidence type="ECO:0000256" key="1">
    <source>
        <dbReference type="SAM" id="Phobius"/>
    </source>
</evidence>
<name>A0ABW6TDD5_9NOCA</name>
<dbReference type="RefSeq" id="WP_063019529.1">
    <property type="nucleotide sequence ID" value="NZ_JADLPS010000017.1"/>
</dbReference>